<accession>N9MDB0</accession>
<dbReference type="PATRIC" id="fig|1217709.3.peg.213"/>
<organism evidence="1 2">
    <name type="scientific">Acinetobacter pseudolwoffii</name>
    <dbReference type="NCBI Taxonomy" id="2053287"/>
    <lineage>
        <taxon>Bacteria</taxon>
        <taxon>Pseudomonadati</taxon>
        <taxon>Pseudomonadota</taxon>
        <taxon>Gammaproteobacteria</taxon>
        <taxon>Moraxellales</taxon>
        <taxon>Moraxellaceae</taxon>
        <taxon>Acinetobacter</taxon>
    </lineage>
</organism>
<reference evidence="1 2" key="1">
    <citation type="submission" date="2013-02" db="EMBL/GenBank/DDBJ databases">
        <title>The Genome Sequence of Acinetobacter sp. NIPH 713.</title>
        <authorList>
            <consortium name="The Broad Institute Genome Sequencing Platform"/>
            <consortium name="The Broad Institute Genome Sequencing Center for Infectious Disease"/>
            <person name="Cerqueira G."/>
            <person name="Feldgarden M."/>
            <person name="Courvalin P."/>
            <person name="Perichon B."/>
            <person name="Grillot-Courvalin C."/>
            <person name="Clermont D."/>
            <person name="Rocha E."/>
            <person name="Yoon E.-J."/>
            <person name="Nemec A."/>
            <person name="Walker B."/>
            <person name="Young S.K."/>
            <person name="Zeng Q."/>
            <person name="Gargeya S."/>
            <person name="Fitzgerald M."/>
            <person name="Haas B."/>
            <person name="Abouelleil A."/>
            <person name="Alvarado L."/>
            <person name="Arachchi H.M."/>
            <person name="Berlin A.M."/>
            <person name="Chapman S.B."/>
            <person name="Dewar J."/>
            <person name="Goldberg J."/>
            <person name="Griggs A."/>
            <person name="Gujja S."/>
            <person name="Hansen M."/>
            <person name="Howarth C."/>
            <person name="Imamovic A."/>
            <person name="Larimer J."/>
            <person name="McCowan C."/>
            <person name="Murphy C."/>
            <person name="Neiman D."/>
            <person name="Pearson M."/>
            <person name="Priest M."/>
            <person name="Roberts A."/>
            <person name="Saif S."/>
            <person name="Shea T."/>
            <person name="Sisk P."/>
            <person name="Sykes S."/>
            <person name="Wortman J."/>
            <person name="Nusbaum C."/>
            <person name="Birren B."/>
        </authorList>
    </citation>
    <scope>NUCLEOTIDE SEQUENCE [LARGE SCALE GENOMIC DNA]</scope>
    <source>
        <strain evidence="1 2">NIPH 713</strain>
    </source>
</reference>
<dbReference type="HOGENOM" id="CLU_3179019_0_0_6"/>
<name>N9MDB0_9GAMM</name>
<dbReference type="EMBL" id="APRJ01000009">
    <property type="protein sequence ID" value="ENW88319.1"/>
    <property type="molecule type" value="Genomic_DNA"/>
</dbReference>
<keyword evidence="2" id="KW-1185">Reference proteome</keyword>
<evidence type="ECO:0000313" key="1">
    <source>
        <dbReference type="EMBL" id="ENW88319.1"/>
    </source>
</evidence>
<evidence type="ECO:0000313" key="2">
    <source>
        <dbReference type="Proteomes" id="UP000023774"/>
    </source>
</evidence>
<dbReference type="RefSeq" id="WP_005168770.1">
    <property type="nucleotide sequence ID" value="NZ_JACAJM010000006.1"/>
</dbReference>
<sequence>MRFNGTEVIVEPLLIKDMIDESEISKALKNALDLESQRIFQLELIG</sequence>
<proteinExistence type="predicted"/>
<comment type="caution">
    <text evidence="1">The sequence shown here is derived from an EMBL/GenBank/DDBJ whole genome shotgun (WGS) entry which is preliminary data.</text>
</comment>
<dbReference type="AlphaFoldDB" id="N9MDB0"/>
<gene>
    <name evidence="1" type="ORF">F906_00228</name>
</gene>
<dbReference type="Proteomes" id="UP000023774">
    <property type="component" value="Unassembled WGS sequence"/>
</dbReference>
<protein>
    <submittedName>
        <fullName evidence="1">Uncharacterized protein</fullName>
    </submittedName>
</protein>